<dbReference type="EMBL" id="CCAZ020000001">
    <property type="protein sequence ID" value="CEG08264.1"/>
    <property type="molecule type" value="Genomic_DNA"/>
</dbReference>
<comment type="caution">
    <text evidence="3">The sequence shown here is derived from an EMBL/GenBank/DDBJ whole genome shotgun (WGS) entry which is preliminary data.</text>
</comment>
<proteinExistence type="predicted"/>
<feature type="region of interest" description="Disordered" evidence="1">
    <location>
        <begin position="1"/>
        <end position="137"/>
    </location>
</feature>
<feature type="compositionally biased region" description="Polar residues" evidence="1">
    <location>
        <begin position="55"/>
        <end position="78"/>
    </location>
</feature>
<feature type="compositionally biased region" description="Low complexity" evidence="1">
    <location>
        <begin position="92"/>
        <end position="131"/>
    </location>
</feature>
<evidence type="ECO:0000256" key="2">
    <source>
        <dbReference type="SAM" id="Phobius"/>
    </source>
</evidence>
<evidence type="ECO:0000313" key="4">
    <source>
        <dbReference type="Proteomes" id="UP000035762"/>
    </source>
</evidence>
<accession>A0A090MRM1</accession>
<feature type="transmembrane region" description="Helical" evidence="2">
    <location>
        <begin position="143"/>
        <end position="169"/>
    </location>
</feature>
<protein>
    <submittedName>
        <fullName evidence="3">Uncharacterized protein</fullName>
    </submittedName>
</protein>
<reference evidence="3 4" key="1">
    <citation type="journal article" date="2014" name="Genome Announc.">
        <title>Genome Sequence of Afipia felis Strain 76713, Isolated in Hospital Water Using an Amoeba Co-Culture Procedure.</title>
        <authorList>
            <person name="Benamar S."/>
            <person name="La Scola B."/>
            <person name="Croce O."/>
        </authorList>
    </citation>
    <scope>NUCLEOTIDE SEQUENCE [LARGE SCALE GENOMIC DNA]</scope>
    <source>
        <strain evidence="3 4">76713</strain>
    </source>
</reference>
<keyword evidence="4" id="KW-1185">Reference proteome</keyword>
<feature type="compositionally biased region" description="Low complexity" evidence="1">
    <location>
        <begin position="31"/>
        <end position="54"/>
    </location>
</feature>
<dbReference type="Proteomes" id="UP000035762">
    <property type="component" value="Unassembled WGS sequence"/>
</dbReference>
<organism evidence="3 4">
    <name type="scientific">Afipia felis</name>
    <name type="common">Cat scratch disease bacillus</name>
    <dbReference type="NCBI Taxonomy" id="1035"/>
    <lineage>
        <taxon>Bacteria</taxon>
        <taxon>Pseudomonadati</taxon>
        <taxon>Pseudomonadota</taxon>
        <taxon>Alphaproteobacteria</taxon>
        <taxon>Hyphomicrobiales</taxon>
        <taxon>Nitrobacteraceae</taxon>
        <taxon>Afipia</taxon>
    </lineage>
</organism>
<keyword evidence="2" id="KW-0812">Transmembrane</keyword>
<keyword evidence="2" id="KW-0472">Membrane</keyword>
<sequence length="271" mass="28604">MKTTTSSAAAKPKSDTATTARQDIDNARAEAPASQASKPSVAKPAPPAESEATSNTAPQTTEAVTTQPTPNPAASTPLLTERWPDADAFRPTSQQTTGQSTPLASSQPATSEAAPPAPAMKPAAAPTAPRAKSSEQAADLTPWRVILGVAFLVLALIAILALVTFRYFWRTGDKVRNAPAQRRNIWGEAEDTETSSPAYTEMIAPSRWASAARTSRAPQDLDEIEQLLRRAAREAENVISLADPAIRARTPTAPSAARASTAQRAGSFRPR</sequence>
<feature type="region of interest" description="Disordered" evidence="1">
    <location>
        <begin position="249"/>
        <end position="271"/>
    </location>
</feature>
<name>A0A090MRM1_AFIFE</name>
<evidence type="ECO:0000256" key="1">
    <source>
        <dbReference type="SAM" id="MobiDB-lite"/>
    </source>
</evidence>
<dbReference type="AlphaFoldDB" id="A0A090MRM1"/>
<gene>
    <name evidence="3" type="ORF">BN961_01678</name>
</gene>
<evidence type="ECO:0000313" key="3">
    <source>
        <dbReference type="EMBL" id="CEG08264.1"/>
    </source>
</evidence>
<keyword evidence="2" id="KW-1133">Transmembrane helix</keyword>